<dbReference type="AlphaFoldDB" id="A0AA88DXY3"/>
<keyword evidence="3" id="KW-1185">Reference proteome</keyword>
<feature type="region of interest" description="Disordered" evidence="1">
    <location>
        <begin position="42"/>
        <end position="84"/>
    </location>
</feature>
<dbReference type="Proteomes" id="UP001187192">
    <property type="component" value="Unassembled WGS sequence"/>
</dbReference>
<accession>A0AA88DXY3</accession>
<gene>
    <name evidence="2" type="ORF">TIFTF001_033286</name>
</gene>
<evidence type="ECO:0000256" key="1">
    <source>
        <dbReference type="SAM" id="MobiDB-lite"/>
    </source>
</evidence>
<reference evidence="2" key="1">
    <citation type="submission" date="2023-07" db="EMBL/GenBank/DDBJ databases">
        <title>draft genome sequence of fig (Ficus carica).</title>
        <authorList>
            <person name="Takahashi T."/>
            <person name="Nishimura K."/>
        </authorList>
    </citation>
    <scope>NUCLEOTIDE SEQUENCE</scope>
</reference>
<organism evidence="2 3">
    <name type="scientific">Ficus carica</name>
    <name type="common">Common fig</name>
    <dbReference type="NCBI Taxonomy" id="3494"/>
    <lineage>
        <taxon>Eukaryota</taxon>
        <taxon>Viridiplantae</taxon>
        <taxon>Streptophyta</taxon>
        <taxon>Embryophyta</taxon>
        <taxon>Tracheophyta</taxon>
        <taxon>Spermatophyta</taxon>
        <taxon>Magnoliopsida</taxon>
        <taxon>eudicotyledons</taxon>
        <taxon>Gunneridae</taxon>
        <taxon>Pentapetalae</taxon>
        <taxon>rosids</taxon>
        <taxon>fabids</taxon>
        <taxon>Rosales</taxon>
        <taxon>Moraceae</taxon>
        <taxon>Ficeae</taxon>
        <taxon>Ficus</taxon>
    </lineage>
</organism>
<evidence type="ECO:0000313" key="3">
    <source>
        <dbReference type="Proteomes" id="UP001187192"/>
    </source>
</evidence>
<dbReference type="EMBL" id="BTGU01000172">
    <property type="protein sequence ID" value="GMN64202.1"/>
    <property type="molecule type" value="Genomic_DNA"/>
</dbReference>
<feature type="compositionally biased region" description="Low complexity" evidence="1">
    <location>
        <begin position="75"/>
        <end position="84"/>
    </location>
</feature>
<feature type="region of interest" description="Disordered" evidence="1">
    <location>
        <begin position="1"/>
        <end position="28"/>
    </location>
</feature>
<protein>
    <submittedName>
        <fullName evidence="2">Uncharacterized protein</fullName>
    </submittedName>
</protein>
<evidence type="ECO:0000313" key="2">
    <source>
        <dbReference type="EMBL" id="GMN64202.1"/>
    </source>
</evidence>
<proteinExistence type="predicted"/>
<comment type="caution">
    <text evidence="2">The sequence shown here is derived from an EMBL/GenBank/DDBJ whole genome shotgun (WGS) entry which is preliminary data.</text>
</comment>
<sequence>MSPSPSRTNRKNSNDKKHKNHDGENRSNILLRGCLVEGGKIVIGKSRSPPRNGEIASEIPTRSRRQCARSPVVFSTPSKPSSPISSFARTKHVVFFVDSHLCGGFGGLGI</sequence>
<name>A0AA88DXY3_FICCA</name>